<accession>A0A0G2J7N7</accession>
<gene>
    <name evidence="1" type="ORF">EMCG_04304</name>
</gene>
<organism evidence="1 2">
    <name type="scientific">[Emmonsia] crescens</name>
    <dbReference type="NCBI Taxonomy" id="73230"/>
    <lineage>
        <taxon>Eukaryota</taxon>
        <taxon>Fungi</taxon>
        <taxon>Dikarya</taxon>
        <taxon>Ascomycota</taxon>
        <taxon>Pezizomycotina</taxon>
        <taxon>Eurotiomycetes</taxon>
        <taxon>Eurotiomycetidae</taxon>
        <taxon>Onygenales</taxon>
        <taxon>Ajellomycetaceae</taxon>
        <taxon>Emergomyces</taxon>
    </lineage>
</organism>
<dbReference type="VEuPathDB" id="FungiDB:EMCG_04304"/>
<dbReference type="AlphaFoldDB" id="A0A0G2J7N7"/>
<evidence type="ECO:0000313" key="2">
    <source>
        <dbReference type="Proteomes" id="UP000034164"/>
    </source>
</evidence>
<protein>
    <submittedName>
        <fullName evidence="1">Uncharacterized protein</fullName>
    </submittedName>
</protein>
<proteinExistence type="predicted"/>
<sequence>MDQSDKALETFKTMNPHHYERFSKVVCWLIPHLVKNCCVGDYVHEIQKQMEDGLFEIGQKAILGTLVQHFTRYRGHLQDGERDMLIFYFEGYLS</sequence>
<reference evidence="2" key="1">
    <citation type="journal article" date="2015" name="PLoS Genet.">
        <title>The dynamic genome and transcriptome of the human fungal pathogen Blastomyces and close relative Emmonsia.</title>
        <authorList>
            <person name="Munoz J.F."/>
            <person name="Gauthier G.M."/>
            <person name="Desjardins C.A."/>
            <person name="Gallo J.E."/>
            <person name="Holder J."/>
            <person name="Sullivan T.D."/>
            <person name="Marty A.J."/>
            <person name="Carmen J.C."/>
            <person name="Chen Z."/>
            <person name="Ding L."/>
            <person name="Gujja S."/>
            <person name="Magrini V."/>
            <person name="Misas E."/>
            <person name="Mitreva M."/>
            <person name="Priest M."/>
            <person name="Saif S."/>
            <person name="Whiston E.A."/>
            <person name="Young S."/>
            <person name="Zeng Q."/>
            <person name="Goldman W.E."/>
            <person name="Mardis E.R."/>
            <person name="Taylor J.W."/>
            <person name="McEwen J.G."/>
            <person name="Clay O.K."/>
            <person name="Klein B.S."/>
            <person name="Cuomo C.A."/>
        </authorList>
    </citation>
    <scope>NUCLEOTIDE SEQUENCE [LARGE SCALE GENOMIC DNA]</scope>
    <source>
        <strain evidence="2">UAMH 3008</strain>
    </source>
</reference>
<evidence type="ECO:0000313" key="1">
    <source>
        <dbReference type="EMBL" id="KKZ61106.1"/>
    </source>
</evidence>
<dbReference type="Proteomes" id="UP000034164">
    <property type="component" value="Unassembled WGS sequence"/>
</dbReference>
<comment type="caution">
    <text evidence="1">The sequence shown here is derived from an EMBL/GenBank/DDBJ whole genome shotgun (WGS) entry which is preliminary data.</text>
</comment>
<dbReference type="EMBL" id="LCZI01001361">
    <property type="protein sequence ID" value="KKZ61106.1"/>
    <property type="molecule type" value="Genomic_DNA"/>
</dbReference>
<name>A0A0G2J7N7_9EURO</name>